<keyword evidence="3" id="KW-0804">Transcription</keyword>
<comment type="caution">
    <text evidence="5">The sequence shown here is derived from an EMBL/GenBank/DDBJ whole genome shotgun (WGS) entry which is preliminary data.</text>
</comment>
<dbReference type="InterPro" id="IPR050204">
    <property type="entry name" value="AraC_XylS_family_regulators"/>
</dbReference>
<evidence type="ECO:0000256" key="2">
    <source>
        <dbReference type="ARBA" id="ARBA00023125"/>
    </source>
</evidence>
<dbReference type="PROSITE" id="PS01124">
    <property type="entry name" value="HTH_ARAC_FAMILY_2"/>
    <property type="match status" value="1"/>
</dbReference>
<name>A0ABU1EPH2_9FLAO</name>
<dbReference type="InterPro" id="IPR009057">
    <property type="entry name" value="Homeodomain-like_sf"/>
</dbReference>
<dbReference type="PANTHER" id="PTHR46796">
    <property type="entry name" value="HTH-TYPE TRANSCRIPTIONAL ACTIVATOR RHAS-RELATED"/>
    <property type="match status" value="1"/>
</dbReference>
<protein>
    <submittedName>
        <fullName evidence="5">Helix-turn-helix transcriptional regulator</fullName>
    </submittedName>
</protein>
<dbReference type="RefSeq" id="WP_309561167.1">
    <property type="nucleotide sequence ID" value="NZ_JAVJIU010000002.1"/>
</dbReference>
<evidence type="ECO:0000313" key="5">
    <source>
        <dbReference type="EMBL" id="MDR5590294.1"/>
    </source>
</evidence>
<dbReference type="Proteomes" id="UP001257234">
    <property type="component" value="Unassembled WGS sequence"/>
</dbReference>
<accession>A0ABU1EPH2</accession>
<organism evidence="5 6">
    <name type="scientific">Christiangramia sediminicola</name>
    <dbReference type="NCBI Taxonomy" id="3073267"/>
    <lineage>
        <taxon>Bacteria</taxon>
        <taxon>Pseudomonadati</taxon>
        <taxon>Bacteroidota</taxon>
        <taxon>Flavobacteriia</taxon>
        <taxon>Flavobacteriales</taxon>
        <taxon>Flavobacteriaceae</taxon>
        <taxon>Christiangramia</taxon>
    </lineage>
</organism>
<sequence>MISNFAKPIDYPIPEQLVEFVLYSIYGKSENKLNVVYPMFANGFPLIVWAEDIPEIITDSFKRLPESKLNIAGQIYNSNISVAFNDQFLDAIGVILSPAAPYYLFHQSAQIFLNRWTGLDKVSPIKADKLISNTENAEITRDKLERIYDYLIQLEKNRLEPIPWLDRSLRRILESQGVIEIREIIEKEEISERHFRRKFQEIIGMPPKYYCKVIQITSVFQLLQQKETSENLTQVALDCGYFDQSHFIKDFKKYIGLSPNNFLNSEYSFISTYLGAH</sequence>
<gene>
    <name evidence="5" type="ORF">RE431_06560</name>
</gene>
<feature type="domain" description="HTH araC/xylS-type" evidence="4">
    <location>
        <begin position="159"/>
        <end position="265"/>
    </location>
</feature>
<dbReference type="InterPro" id="IPR020449">
    <property type="entry name" value="Tscrpt_reg_AraC-type_HTH"/>
</dbReference>
<dbReference type="PANTHER" id="PTHR46796:SF13">
    <property type="entry name" value="HTH-TYPE TRANSCRIPTIONAL ACTIVATOR RHAS"/>
    <property type="match status" value="1"/>
</dbReference>
<evidence type="ECO:0000259" key="4">
    <source>
        <dbReference type="PROSITE" id="PS01124"/>
    </source>
</evidence>
<dbReference type="Gene3D" id="1.10.10.60">
    <property type="entry name" value="Homeodomain-like"/>
    <property type="match status" value="1"/>
</dbReference>
<evidence type="ECO:0000313" key="6">
    <source>
        <dbReference type="Proteomes" id="UP001257234"/>
    </source>
</evidence>
<keyword evidence="1" id="KW-0805">Transcription regulation</keyword>
<dbReference type="SMART" id="SM00342">
    <property type="entry name" value="HTH_ARAC"/>
    <property type="match status" value="1"/>
</dbReference>
<evidence type="ECO:0000256" key="1">
    <source>
        <dbReference type="ARBA" id="ARBA00023015"/>
    </source>
</evidence>
<dbReference type="Pfam" id="PF12833">
    <property type="entry name" value="HTH_18"/>
    <property type="match status" value="1"/>
</dbReference>
<dbReference type="EMBL" id="JAVJIU010000002">
    <property type="protein sequence ID" value="MDR5590294.1"/>
    <property type="molecule type" value="Genomic_DNA"/>
</dbReference>
<dbReference type="PRINTS" id="PR00032">
    <property type="entry name" value="HTHARAC"/>
</dbReference>
<dbReference type="SUPFAM" id="SSF46689">
    <property type="entry name" value="Homeodomain-like"/>
    <property type="match status" value="1"/>
</dbReference>
<evidence type="ECO:0000256" key="3">
    <source>
        <dbReference type="ARBA" id="ARBA00023163"/>
    </source>
</evidence>
<dbReference type="InterPro" id="IPR018060">
    <property type="entry name" value="HTH_AraC"/>
</dbReference>
<proteinExistence type="predicted"/>
<keyword evidence="6" id="KW-1185">Reference proteome</keyword>
<keyword evidence="2" id="KW-0238">DNA-binding</keyword>
<reference evidence="6" key="1">
    <citation type="submission" date="2023-07" db="EMBL/GenBank/DDBJ databases">
        <title>Christiangramia sp. SM2212., a novel bacterium of the family Flavobacteriaceae isolated from the sea sediment.</title>
        <authorList>
            <person name="Wang J."/>
            <person name="Zhang X."/>
        </authorList>
    </citation>
    <scope>NUCLEOTIDE SEQUENCE [LARGE SCALE GENOMIC DNA]</scope>
    <source>
        <strain evidence="6">SM2212</strain>
    </source>
</reference>